<dbReference type="CDD" id="cd03325">
    <property type="entry name" value="D-galactonate_dehydratase"/>
    <property type="match status" value="1"/>
</dbReference>
<dbReference type="InterPro" id="IPR023592">
    <property type="entry name" value="Galactonate_deHydtase"/>
</dbReference>
<evidence type="ECO:0000256" key="2">
    <source>
        <dbReference type="ARBA" id="ARBA00022842"/>
    </source>
</evidence>
<dbReference type="InterPro" id="IPR013342">
    <property type="entry name" value="Mandelate_racemase_C"/>
</dbReference>
<accession>A0ABD5ZC47</accession>
<feature type="domain" description="Mandelate racemase/muconate lactonizing enzyme C-terminal" evidence="4">
    <location>
        <begin position="126"/>
        <end position="231"/>
    </location>
</feature>
<evidence type="ECO:0000256" key="1">
    <source>
        <dbReference type="ARBA" id="ARBA00022723"/>
    </source>
</evidence>
<keyword evidence="6" id="KW-1185">Reference proteome</keyword>
<keyword evidence="3 5" id="KW-0456">Lyase</keyword>
<dbReference type="SUPFAM" id="SSF51604">
    <property type="entry name" value="Enolase C-terminal domain-like"/>
    <property type="match status" value="1"/>
</dbReference>
<dbReference type="PROSITE" id="PS00908">
    <property type="entry name" value="MR_MLE_1"/>
    <property type="match status" value="1"/>
</dbReference>
<dbReference type="EMBL" id="JBHTAA010000001">
    <property type="protein sequence ID" value="MFC7202756.1"/>
    <property type="molecule type" value="Genomic_DNA"/>
</dbReference>
<dbReference type="Pfam" id="PF02746">
    <property type="entry name" value="MR_MLE_N"/>
    <property type="match status" value="1"/>
</dbReference>
<dbReference type="Proteomes" id="UP001596481">
    <property type="component" value="Unassembled WGS sequence"/>
</dbReference>
<organism evidence="5 6">
    <name type="scientific">Haloferax namakaokahaiae</name>
    <dbReference type="NCBI Taxonomy" id="1748331"/>
    <lineage>
        <taxon>Archaea</taxon>
        <taxon>Methanobacteriati</taxon>
        <taxon>Methanobacteriota</taxon>
        <taxon>Stenosarchaea group</taxon>
        <taxon>Halobacteria</taxon>
        <taxon>Halobacteriales</taxon>
        <taxon>Haloferacaceae</taxon>
        <taxon>Haloferax</taxon>
    </lineage>
</organism>
<reference evidence="5 6" key="1">
    <citation type="journal article" date="2019" name="Int. J. Syst. Evol. Microbiol.">
        <title>The Global Catalogue of Microorganisms (GCM) 10K type strain sequencing project: providing services to taxonomists for standard genome sequencing and annotation.</title>
        <authorList>
            <consortium name="The Broad Institute Genomics Platform"/>
            <consortium name="The Broad Institute Genome Sequencing Center for Infectious Disease"/>
            <person name="Wu L."/>
            <person name="Ma J."/>
        </authorList>
    </citation>
    <scope>NUCLEOTIDE SEQUENCE [LARGE SCALE GENOMIC DNA]</scope>
    <source>
        <strain evidence="5 6">DSM 29988</strain>
    </source>
</reference>
<keyword evidence="2" id="KW-0460">Magnesium</keyword>
<name>A0ABD5ZC47_9EURY</name>
<dbReference type="Gene3D" id="3.20.20.120">
    <property type="entry name" value="Enolase-like C-terminal domain"/>
    <property type="match status" value="1"/>
</dbReference>
<dbReference type="GO" id="GO:0008869">
    <property type="term" value="F:galactonate dehydratase activity"/>
    <property type="evidence" value="ECO:0007669"/>
    <property type="project" value="UniProtKB-EC"/>
</dbReference>
<dbReference type="RefSeq" id="WP_390222047.1">
    <property type="nucleotide sequence ID" value="NZ_JBHTAA010000001.1"/>
</dbReference>
<dbReference type="SMART" id="SM00922">
    <property type="entry name" value="MR_MLE"/>
    <property type="match status" value="1"/>
</dbReference>
<dbReference type="InterPro" id="IPR018110">
    <property type="entry name" value="Mandel_Rmase/mucon_lact_enz_CS"/>
</dbReference>
<evidence type="ECO:0000313" key="6">
    <source>
        <dbReference type="Proteomes" id="UP001596481"/>
    </source>
</evidence>
<dbReference type="InterPro" id="IPR013341">
    <property type="entry name" value="Mandelate_racemase_N_dom"/>
</dbReference>
<dbReference type="GO" id="GO:0046872">
    <property type="term" value="F:metal ion binding"/>
    <property type="evidence" value="ECO:0007669"/>
    <property type="project" value="UniProtKB-KW"/>
</dbReference>
<dbReference type="InterPro" id="IPR029017">
    <property type="entry name" value="Enolase-like_N"/>
</dbReference>
<dbReference type="InterPro" id="IPR036849">
    <property type="entry name" value="Enolase-like_C_sf"/>
</dbReference>
<evidence type="ECO:0000259" key="4">
    <source>
        <dbReference type="SMART" id="SM00922"/>
    </source>
</evidence>
<protein>
    <submittedName>
        <fullName evidence="5">Galactonate dehydratase</fullName>
        <ecNumber evidence="5">4.2.1.6</ecNumber>
    </submittedName>
</protein>
<dbReference type="AlphaFoldDB" id="A0ABD5ZC47"/>
<sequence>MHVTDYELFAVPPRWLLLKLETSDGLVGWGEPIVQGRLRTVRAAVEELVEVYLLGKDPLRTGYHWRKMYQGGYYRGGPVLMSALAGIDHALWDIKGKHYGAPVYELLGGHVRDQVMVHQWVGGDSPGEVASEAIERRNQGYKAIKMNATAEFAPLEPPSAVETARKRVAAVRKAVGDDLHVGVDFHGRVSKPMASQLVDALDPYGLMFIDQPVLPEHSELLESLAERTTTPIATGERFYSRYDFKPLLTNGAVSVIQPDVTHVGGITELRKVATMADAFDVAVVPHCPLSPVAFAASLQVVFASHNAVMQEQDLGLDDPTESVGLRYLDDPETFDFRDGYVARPPDPGLGIEVDEEYVRERSQAEVNWYNPVWHHEDGGIAEW</sequence>
<comment type="caution">
    <text evidence="5">The sequence shown here is derived from an EMBL/GenBank/DDBJ whole genome shotgun (WGS) entry which is preliminary data.</text>
</comment>
<dbReference type="InterPro" id="IPR029065">
    <property type="entry name" value="Enolase_C-like"/>
</dbReference>
<dbReference type="InterPro" id="IPR034593">
    <property type="entry name" value="DgoD-like"/>
</dbReference>
<dbReference type="NCBIfam" id="NF010624">
    <property type="entry name" value="PRK14017.1"/>
    <property type="match status" value="1"/>
</dbReference>
<dbReference type="Gene3D" id="3.30.390.10">
    <property type="entry name" value="Enolase-like, N-terminal domain"/>
    <property type="match status" value="1"/>
</dbReference>
<dbReference type="EC" id="4.2.1.6" evidence="5"/>
<evidence type="ECO:0000313" key="5">
    <source>
        <dbReference type="EMBL" id="MFC7202756.1"/>
    </source>
</evidence>
<dbReference type="PANTHER" id="PTHR48080:SF2">
    <property type="entry name" value="D-GALACTONATE DEHYDRATASE"/>
    <property type="match status" value="1"/>
</dbReference>
<dbReference type="PANTHER" id="PTHR48080">
    <property type="entry name" value="D-GALACTONATE DEHYDRATASE-RELATED"/>
    <property type="match status" value="1"/>
</dbReference>
<keyword evidence="1" id="KW-0479">Metal-binding</keyword>
<dbReference type="Pfam" id="PF13378">
    <property type="entry name" value="MR_MLE_C"/>
    <property type="match status" value="1"/>
</dbReference>
<proteinExistence type="predicted"/>
<dbReference type="SUPFAM" id="SSF54826">
    <property type="entry name" value="Enolase N-terminal domain-like"/>
    <property type="match status" value="1"/>
</dbReference>
<gene>
    <name evidence="5" type="primary">dgoD</name>
    <name evidence="5" type="ORF">ACFQJC_04465</name>
</gene>
<evidence type="ECO:0000256" key="3">
    <source>
        <dbReference type="ARBA" id="ARBA00023239"/>
    </source>
</evidence>